<dbReference type="FunFam" id="4.10.410.10:FF:000006">
    <property type="entry name" value="Serine peptidase inhibitor, Kunitz type 1"/>
    <property type="match status" value="1"/>
</dbReference>
<dbReference type="Gene3D" id="4.10.410.10">
    <property type="entry name" value="Pancreatic trypsin inhibitor Kunitz domain"/>
    <property type="match status" value="1"/>
</dbReference>
<keyword evidence="7" id="KW-0768">Sushi</keyword>
<dbReference type="CDD" id="cd00109">
    <property type="entry name" value="Kunitz-type"/>
    <property type="match status" value="1"/>
</dbReference>
<evidence type="ECO:0000256" key="7">
    <source>
        <dbReference type="PROSITE-ProRule" id="PRU00302"/>
    </source>
</evidence>
<keyword evidence="4" id="KW-0378">Hydrolase</keyword>
<dbReference type="Pfam" id="PF00014">
    <property type="entry name" value="Kunitz_BPTI"/>
    <property type="match status" value="1"/>
</dbReference>
<dbReference type="InterPro" id="IPR029058">
    <property type="entry name" value="AB_hydrolase_fold"/>
</dbReference>
<keyword evidence="6" id="KW-0325">Glycoprotein</keyword>
<dbReference type="FunCoup" id="K1P2Z2">
    <property type="interactions" value="514"/>
</dbReference>
<dbReference type="SUPFAM" id="SSF57362">
    <property type="entry name" value="BPTI-like"/>
    <property type="match status" value="1"/>
</dbReference>
<proteinExistence type="inferred from homology"/>
<dbReference type="PROSITE" id="PS50923">
    <property type="entry name" value="SUSHI"/>
    <property type="match status" value="1"/>
</dbReference>
<dbReference type="MEROPS" id="I02.964"/>
<dbReference type="HOGENOM" id="CLU_473485_0_0_1"/>
<evidence type="ECO:0000256" key="2">
    <source>
        <dbReference type="ARBA" id="ARBA00022670"/>
    </source>
</evidence>
<keyword evidence="8" id="KW-0121">Carboxypeptidase</keyword>
<dbReference type="GO" id="GO:0008239">
    <property type="term" value="F:dipeptidyl-peptidase activity"/>
    <property type="evidence" value="ECO:0007669"/>
    <property type="project" value="TreeGrafter"/>
</dbReference>
<dbReference type="SUPFAM" id="SSF57535">
    <property type="entry name" value="Complement control module/SCR domain"/>
    <property type="match status" value="1"/>
</dbReference>
<dbReference type="Gene3D" id="2.10.70.10">
    <property type="entry name" value="Complement Module, domain 1"/>
    <property type="match status" value="1"/>
</dbReference>
<name>K1P2Z2_MAGGI</name>
<comment type="similarity">
    <text evidence="1">Belongs to the peptidase S28 family.</text>
</comment>
<dbReference type="GO" id="GO:0004867">
    <property type="term" value="F:serine-type endopeptidase inhibitor activity"/>
    <property type="evidence" value="ECO:0007669"/>
    <property type="project" value="InterPro"/>
</dbReference>
<dbReference type="GO" id="GO:0004180">
    <property type="term" value="F:carboxypeptidase activity"/>
    <property type="evidence" value="ECO:0007669"/>
    <property type="project" value="UniProtKB-KW"/>
</dbReference>
<dbReference type="PANTHER" id="PTHR11010:SF38">
    <property type="entry name" value="LYSOSOMAL PRO-X CARBOXYPEPTIDASE"/>
    <property type="match status" value="1"/>
</dbReference>
<dbReference type="SMART" id="SM00131">
    <property type="entry name" value="KU"/>
    <property type="match status" value="1"/>
</dbReference>
<organism evidence="8">
    <name type="scientific">Magallana gigas</name>
    <name type="common">Pacific oyster</name>
    <name type="synonym">Crassostrea gigas</name>
    <dbReference type="NCBI Taxonomy" id="29159"/>
    <lineage>
        <taxon>Eukaryota</taxon>
        <taxon>Metazoa</taxon>
        <taxon>Spiralia</taxon>
        <taxon>Lophotrochozoa</taxon>
        <taxon>Mollusca</taxon>
        <taxon>Bivalvia</taxon>
        <taxon>Autobranchia</taxon>
        <taxon>Pteriomorphia</taxon>
        <taxon>Ostreida</taxon>
        <taxon>Ostreoidea</taxon>
        <taxon>Ostreidae</taxon>
        <taxon>Magallana</taxon>
    </lineage>
</organism>
<dbReference type="PROSITE" id="PS00280">
    <property type="entry name" value="BPTI_KUNITZ_1"/>
    <property type="match status" value="1"/>
</dbReference>
<evidence type="ECO:0000256" key="5">
    <source>
        <dbReference type="ARBA" id="ARBA00023157"/>
    </source>
</evidence>
<dbReference type="PROSITE" id="PS50279">
    <property type="entry name" value="BPTI_KUNITZ_2"/>
    <property type="match status" value="1"/>
</dbReference>
<dbReference type="PRINTS" id="PR00759">
    <property type="entry name" value="BASICPTASE"/>
</dbReference>
<dbReference type="GO" id="GO:0043535">
    <property type="term" value="P:regulation of blood vessel endothelial cell migration"/>
    <property type="evidence" value="ECO:0007669"/>
    <property type="project" value="TreeGrafter"/>
</dbReference>
<keyword evidence="5" id="KW-1015">Disulfide bond</keyword>
<dbReference type="InterPro" id="IPR035976">
    <property type="entry name" value="Sushi/SCR/CCP_sf"/>
</dbReference>
<protein>
    <submittedName>
        <fullName evidence="8">Lysosomal Pro-X carboxypeptidase</fullName>
    </submittedName>
</protein>
<accession>K1P2Z2</accession>
<dbReference type="GO" id="GO:0006508">
    <property type="term" value="P:proteolysis"/>
    <property type="evidence" value="ECO:0007669"/>
    <property type="project" value="UniProtKB-KW"/>
</dbReference>
<dbReference type="InterPro" id="IPR000436">
    <property type="entry name" value="Sushi_SCR_CCP_dom"/>
</dbReference>
<keyword evidence="2" id="KW-0645">Protease</keyword>
<dbReference type="InterPro" id="IPR008758">
    <property type="entry name" value="Peptidase_S28"/>
</dbReference>
<evidence type="ECO:0000256" key="4">
    <source>
        <dbReference type="ARBA" id="ARBA00022801"/>
    </source>
</evidence>
<reference evidence="8" key="1">
    <citation type="journal article" date="2012" name="Nature">
        <title>The oyster genome reveals stress adaptation and complexity of shell formation.</title>
        <authorList>
            <person name="Zhang G."/>
            <person name="Fang X."/>
            <person name="Guo X."/>
            <person name="Li L."/>
            <person name="Luo R."/>
            <person name="Xu F."/>
            <person name="Yang P."/>
            <person name="Zhang L."/>
            <person name="Wang X."/>
            <person name="Qi H."/>
            <person name="Xiong Z."/>
            <person name="Que H."/>
            <person name="Xie Y."/>
            <person name="Holland P.W."/>
            <person name="Paps J."/>
            <person name="Zhu Y."/>
            <person name="Wu F."/>
            <person name="Chen Y."/>
            <person name="Wang J."/>
            <person name="Peng C."/>
            <person name="Meng J."/>
            <person name="Yang L."/>
            <person name="Liu J."/>
            <person name="Wen B."/>
            <person name="Zhang N."/>
            <person name="Huang Z."/>
            <person name="Zhu Q."/>
            <person name="Feng Y."/>
            <person name="Mount A."/>
            <person name="Hedgecock D."/>
            <person name="Xu Z."/>
            <person name="Liu Y."/>
            <person name="Domazet-Loso T."/>
            <person name="Du Y."/>
            <person name="Sun X."/>
            <person name="Zhang S."/>
            <person name="Liu B."/>
            <person name="Cheng P."/>
            <person name="Jiang X."/>
            <person name="Li J."/>
            <person name="Fan D."/>
            <person name="Wang W."/>
            <person name="Fu W."/>
            <person name="Wang T."/>
            <person name="Wang B."/>
            <person name="Zhang J."/>
            <person name="Peng Z."/>
            <person name="Li Y."/>
            <person name="Li N."/>
            <person name="Wang J."/>
            <person name="Chen M."/>
            <person name="He Y."/>
            <person name="Tan F."/>
            <person name="Song X."/>
            <person name="Zheng Q."/>
            <person name="Huang R."/>
            <person name="Yang H."/>
            <person name="Du X."/>
            <person name="Chen L."/>
            <person name="Yang M."/>
            <person name="Gaffney P.M."/>
            <person name="Wang S."/>
            <person name="Luo L."/>
            <person name="She Z."/>
            <person name="Ming Y."/>
            <person name="Huang W."/>
            <person name="Zhang S."/>
            <person name="Huang B."/>
            <person name="Zhang Y."/>
            <person name="Qu T."/>
            <person name="Ni P."/>
            <person name="Miao G."/>
            <person name="Wang J."/>
            <person name="Wang Q."/>
            <person name="Steinberg C.E."/>
            <person name="Wang H."/>
            <person name="Li N."/>
            <person name="Qian L."/>
            <person name="Zhang G."/>
            <person name="Li Y."/>
            <person name="Yang H."/>
            <person name="Liu X."/>
            <person name="Wang J."/>
            <person name="Yin Y."/>
            <person name="Wang J."/>
        </authorList>
    </citation>
    <scope>NUCLEOTIDE SEQUENCE [LARGE SCALE GENOMIC DNA]</scope>
    <source>
        <strain evidence="8">05x7-T-G4-1.051#20</strain>
    </source>
</reference>
<dbReference type="SUPFAM" id="SSF53474">
    <property type="entry name" value="alpha/beta-Hydrolases"/>
    <property type="match status" value="1"/>
</dbReference>
<evidence type="ECO:0000256" key="3">
    <source>
        <dbReference type="ARBA" id="ARBA00022729"/>
    </source>
</evidence>
<dbReference type="Gene3D" id="3.40.50.1820">
    <property type="entry name" value="alpha/beta hydrolase"/>
    <property type="match status" value="2"/>
</dbReference>
<dbReference type="GO" id="GO:0003085">
    <property type="term" value="P:negative regulation of systemic arterial blood pressure"/>
    <property type="evidence" value="ECO:0007669"/>
    <property type="project" value="TreeGrafter"/>
</dbReference>
<dbReference type="Pfam" id="PF05577">
    <property type="entry name" value="Peptidase_S28"/>
    <property type="match status" value="1"/>
</dbReference>
<dbReference type="InterPro" id="IPR020901">
    <property type="entry name" value="Prtase_inh_Kunz-CS"/>
</dbReference>
<gene>
    <name evidence="8" type="ORF">CGI_10015012</name>
</gene>
<evidence type="ECO:0000313" key="8">
    <source>
        <dbReference type="EMBL" id="EKC18122.1"/>
    </source>
</evidence>
<sequence>MKESFNVSSHDPKKMNFLTSEQALADYAVLIKHIKSSIPGSSQSKVIAFGGSYGGMLAAWFRMKYPNVVQGSLAASAPIWTFRKDADCDAFDRTVTGTFRKSSSTCVDNIKALWKTLNTTASQTGGLAKLSEMFHLCKPLKSADDVTTLKNWIVSALVYLAMVDYPYPSKFLAPLPAWPVKETCRPILTPLNGDNLIIGMAKAMNVFYNYTGSTSCFDIGSGDIPNLGISGWDYQSCTEMVAPSCSNGKTDMFEKSAWDFKEYTNGCLKNWKVKPDINWIETQYWGKNLSAASNIIFSNGLLDPWSSGGVLKSQSDSVVAILIPNGAHHLDLRGSNKADPADVIVMFFTTEYFCSLTCTLGWVDSYSVICDDCTGSWGTVAFETKKLSQPLQRDILNLESEEPVRVSSESRIKHADEEEDEYDIKCGDPPTMHCGHYNGSSHAMGQTWHLQCDPGCHLVGTGEITCLGVPDPFHHVAIWDSFQGMSKCEKNPINTIRSPPYLTNSGTEKEIQVQETETEDSVCLQPKKVGPCRGKLPRFYFNSKTKICEQFNYGGCKHNDNNFKTEEDCKDKCISN</sequence>
<dbReference type="InterPro" id="IPR002223">
    <property type="entry name" value="Kunitz_BPTI"/>
</dbReference>
<dbReference type="EMBL" id="JH817110">
    <property type="protein sequence ID" value="EKC18122.1"/>
    <property type="molecule type" value="Genomic_DNA"/>
</dbReference>
<evidence type="ECO:0000256" key="1">
    <source>
        <dbReference type="ARBA" id="ARBA00011079"/>
    </source>
</evidence>
<dbReference type="MEROPS" id="S28.001"/>
<dbReference type="InterPro" id="IPR036880">
    <property type="entry name" value="Kunitz_BPTI_sf"/>
</dbReference>
<keyword evidence="3" id="KW-0732">Signal</keyword>
<dbReference type="AlphaFoldDB" id="K1P2Z2"/>
<dbReference type="PANTHER" id="PTHR11010">
    <property type="entry name" value="PROTEASE S28 PRO-X CARBOXYPEPTIDASE-RELATED"/>
    <property type="match status" value="1"/>
</dbReference>
<dbReference type="InParanoid" id="K1P2Z2"/>
<dbReference type="GO" id="GO:0070008">
    <property type="term" value="F:serine-type exopeptidase activity"/>
    <property type="evidence" value="ECO:0007669"/>
    <property type="project" value="InterPro"/>
</dbReference>
<comment type="caution">
    <text evidence="7">Lacks conserved residue(s) required for the propagation of feature annotation.</text>
</comment>
<evidence type="ECO:0000256" key="6">
    <source>
        <dbReference type="ARBA" id="ARBA00023180"/>
    </source>
</evidence>